<evidence type="ECO:0000313" key="2">
    <source>
        <dbReference type="Proteomes" id="UP000276133"/>
    </source>
</evidence>
<reference evidence="1 2" key="1">
    <citation type="journal article" date="2018" name="Sci. Rep.">
        <title>Genomic signatures of local adaptation to the degree of environmental predictability in rotifers.</title>
        <authorList>
            <person name="Franch-Gras L."/>
            <person name="Hahn C."/>
            <person name="Garcia-Roger E.M."/>
            <person name="Carmona M.J."/>
            <person name="Serra M."/>
            <person name="Gomez A."/>
        </authorList>
    </citation>
    <scope>NUCLEOTIDE SEQUENCE [LARGE SCALE GENOMIC DNA]</scope>
    <source>
        <strain evidence="1">HYR1</strain>
    </source>
</reference>
<protein>
    <submittedName>
        <fullName evidence="1">Uncharacterized protein</fullName>
    </submittedName>
</protein>
<sequence length="61" mass="7268">MRWISSEKVSDECMIERLIMEATTIFYNFLYSFGKNLNHYVLLSRLKLNKGAIRSYTSQEK</sequence>
<accession>A0A3M7PBL4</accession>
<gene>
    <name evidence="1" type="ORF">BpHYR1_051111</name>
</gene>
<organism evidence="1 2">
    <name type="scientific">Brachionus plicatilis</name>
    <name type="common">Marine rotifer</name>
    <name type="synonym">Brachionus muelleri</name>
    <dbReference type="NCBI Taxonomy" id="10195"/>
    <lineage>
        <taxon>Eukaryota</taxon>
        <taxon>Metazoa</taxon>
        <taxon>Spiralia</taxon>
        <taxon>Gnathifera</taxon>
        <taxon>Rotifera</taxon>
        <taxon>Eurotatoria</taxon>
        <taxon>Monogononta</taxon>
        <taxon>Pseudotrocha</taxon>
        <taxon>Ploima</taxon>
        <taxon>Brachionidae</taxon>
        <taxon>Brachionus</taxon>
    </lineage>
</organism>
<name>A0A3M7PBL4_BRAPC</name>
<dbReference type="Proteomes" id="UP000276133">
    <property type="component" value="Unassembled WGS sequence"/>
</dbReference>
<proteinExistence type="predicted"/>
<evidence type="ECO:0000313" key="1">
    <source>
        <dbReference type="EMBL" id="RMZ96359.1"/>
    </source>
</evidence>
<dbReference type="AlphaFoldDB" id="A0A3M7PBL4"/>
<comment type="caution">
    <text evidence="1">The sequence shown here is derived from an EMBL/GenBank/DDBJ whole genome shotgun (WGS) entry which is preliminary data.</text>
</comment>
<keyword evidence="2" id="KW-1185">Reference proteome</keyword>
<dbReference type="EMBL" id="REGN01012278">
    <property type="protein sequence ID" value="RMZ96359.1"/>
    <property type="molecule type" value="Genomic_DNA"/>
</dbReference>